<evidence type="ECO:0000313" key="5">
    <source>
        <dbReference type="Proteomes" id="UP001283341"/>
    </source>
</evidence>
<proteinExistence type="predicted"/>
<comment type="caution">
    <text evidence="4">The sequence shown here is derived from an EMBL/GenBank/DDBJ whole genome shotgun (WGS) entry which is preliminary data.</text>
</comment>
<name>A0AAE0MD11_9PEZI</name>
<dbReference type="InterPro" id="IPR017896">
    <property type="entry name" value="4Fe4S_Fe-S-bd"/>
</dbReference>
<accession>A0AAE0MD11</accession>
<sequence length="318" mass="31181">MKSGTGVALSLALFASSPALVLAKCAPVCHADNCARAVTGTRQGPVFTSQAKVDCSSFVVTTSYGHTSTVTAPAPSSVVVEKVIPEYASACSGPAAYASACSCYGIKSHVVTETDGTTIVTVPPVSSSSPPSIPSSSPIPSSSSIPSSSPIPSSSSIPSSSTSSAPPPGCTGGLTDCGGGTCLDIRSDPANCGGCGVTCDSGTCSNGACSLNSCAGQTCDTFTACGPGGSCVCAAITGGTGFCADGQTPCSGLADCATSADCPLGSVCAVGTCCTRNVCIRADTCGGFTTNSPERLFMPREVHWENATIGHPAGYIEA</sequence>
<organism evidence="4 5">
    <name type="scientific">Apodospora peruviana</name>
    <dbReference type="NCBI Taxonomy" id="516989"/>
    <lineage>
        <taxon>Eukaryota</taxon>
        <taxon>Fungi</taxon>
        <taxon>Dikarya</taxon>
        <taxon>Ascomycota</taxon>
        <taxon>Pezizomycotina</taxon>
        <taxon>Sordariomycetes</taxon>
        <taxon>Sordariomycetidae</taxon>
        <taxon>Sordariales</taxon>
        <taxon>Lasiosphaeriaceae</taxon>
        <taxon>Apodospora</taxon>
    </lineage>
</organism>
<protein>
    <recommendedName>
        <fullName evidence="3">4Fe-4S ferredoxin-type domain-containing protein</fullName>
    </recommendedName>
</protein>
<feature type="region of interest" description="Disordered" evidence="1">
    <location>
        <begin position="121"/>
        <end position="167"/>
    </location>
</feature>
<dbReference type="Proteomes" id="UP001283341">
    <property type="component" value="Unassembled WGS sequence"/>
</dbReference>
<keyword evidence="5" id="KW-1185">Reference proteome</keyword>
<reference evidence="4" key="2">
    <citation type="submission" date="2023-06" db="EMBL/GenBank/DDBJ databases">
        <authorList>
            <consortium name="Lawrence Berkeley National Laboratory"/>
            <person name="Haridas S."/>
            <person name="Hensen N."/>
            <person name="Bonometti L."/>
            <person name="Westerberg I."/>
            <person name="Brannstrom I.O."/>
            <person name="Guillou S."/>
            <person name="Cros-Aarteil S."/>
            <person name="Calhoun S."/>
            <person name="Kuo A."/>
            <person name="Mondo S."/>
            <person name="Pangilinan J."/>
            <person name="Riley R."/>
            <person name="Labutti K."/>
            <person name="Andreopoulos B."/>
            <person name="Lipzen A."/>
            <person name="Chen C."/>
            <person name="Yanf M."/>
            <person name="Daum C."/>
            <person name="Ng V."/>
            <person name="Clum A."/>
            <person name="Steindorff A."/>
            <person name="Ohm R."/>
            <person name="Martin F."/>
            <person name="Silar P."/>
            <person name="Natvig D."/>
            <person name="Lalanne C."/>
            <person name="Gautier V."/>
            <person name="Ament-Velasquez S.L."/>
            <person name="Kruys A."/>
            <person name="Hutchinson M.I."/>
            <person name="Powell A.J."/>
            <person name="Barry K."/>
            <person name="Miller A.N."/>
            <person name="Grigoriev I.V."/>
            <person name="Debuchy R."/>
            <person name="Gladieux P."/>
            <person name="Thoren M.H."/>
            <person name="Johannesson H."/>
        </authorList>
    </citation>
    <scope>NUCLEOTIDE SEQUENCE</scope>
    <source>
        <strain evidence="4">CBS 118394</strain>
    </source>
</reference>
<feature type="chain" id="PRO_5042068773" description="4Fe-4S ferredoxin-type domain-containing protein" evidence="2">
    <location>
        <begin position="24"/>
        <end position="318"/>
    </location>
</feature>
<gene>
    <name evidence="4" type="ORF">B0H66DRAFT_163614</name>
</gene>
<keyword evidence="2" id="KW-0732">Signal</keyword>
<evidence type="ECO:0000256" key="1">
    <source>
        <dbReference type="SAM" id="MobiDB-lite"/>
    </source>
</evidence>
<dbReference type="PROSITE" id="PS51379">
    <property type="entry name" value="4FE4S_FER_2"/>
    <property type="match status" value="1"/>
</dbReference>
<feature type="compositionally biased region" description="Low complexity" evidence="1">
    <location>
        <begin position="123"/>
        <end position="164"/>
    </location>
</feature>
<evidence type="ECO:0000313" key="4">
    <source>
        <dbReference type="EMBL" id="KAK3326539.1"/>
    </source>
</evidence>
<evidence type="ECO:0000256" key="2">
    <source>
        <dbReference type="SAM" id="SignalP"/>
    </source>
</evidence>
<dbReference type="EMBL" id="JAUEDM010000002">
    <property type="protein sequence ID" value="KAK3326539.1"/>
    <property type="molecule type" value="Genomic_DNA"/>
</dbReference>
<evidence type="ECO:0000259" key="3">
    <source>
        <dbReference type="PROSITE" id="PS51379"/>
    </source>
</evidence>
<reference evidence="4" key="1">
    <citation type="journal article" date="2023" name="Mol. Phylogenet. Evol.">
        <title>Genome-scale phylogeny and comparative genomics of the fungal order Sordariales.</title>
        <authorList>
            <person name="Hensen N."/>
            <person name="Bonometti L."/>
            <person name="Westerberg I."/>
            <person name="Brannstrom I.O."/>
            <person name="Guillou S."/>
            <person name="Cros-Aarteil S."/>
            <person name="Calhoun S."/>
            <person name="Haridas S."/>
            <person name="Kuo A."/>
            <person name="Mondo S."/>
            <person name="Pangilinan J."/>
            <person name="Riley R."/>
            <person name="LaButti K."/>
            <person name="Andreopoulos B."/>
            <person name="Lipzen A."/>
            <person name="Chen C."/>
            <person name="Yan M."/>
            <person name="Daum C."/>
            <person name="Ng V."/>
            <person name="Clum A."/>
            <person name="Steindorff A."/>
            <person name="Ohm R.A."/>
            <person name="Martin F."/>
            <person name="Silar P."/>
            <person name="Natvig D.O."/>
            <person name="Lalanne C."/>
            <person name="Gautier V."/>
            <person name="Ament-Velasquez S.L."/>
            <person name="Kruys A."/>
            <person name="Hutchinson M.I."/>
            <person name="Powell A.J."/>
            <person name="Barry K."/>
            <person name="Miller A.N."/>
            <person name="Grigoriev I.V."/>
            <person name="Debuchy R."/>
            <person name="Gladieux P."/>
            <person name="Hiltunen Thoren M."/>
            <person name="Johannesson H."/>
        </authorList>
    </citation>
    <scope>NUCLEOTIDE SEQUENCE</scope>
    <source>
        <strain evidence="4">CBS 118394</strain>
    </source>
</reference>
<dbReference type="AlphaFoldDB" id="A0AAE0MD11"/>
<feature type="signal peptide" evidence="2">
    <location>
        <begin position="1"/>
        <end position="23"/>
    </location>
</feature>
<feature type="domain" description="4Fe-4S ferredoxin-type" evidence="3">
    <location>
        <begin position="183"/>
        <end position="214"/>
    </location>
</feature>